<reference evidence="4 5" key="1">
    <citation type="submission" date="2024-10" db="EMBL/GenBank/DDBJ databases">
        <title>Updated reference genomes for cyclostephanoid diatoms.</title>
        <authorList>
            <person name="Roberts W.R."/>
            <person name="Alverson A.J."/>
        </authorList>
    </citation>
    <scope>NUCLEOTIDE SEQUENCE [LARGE SCALE GENOMIC DNA]</scope>
    <source>
        <strain evidence="4 5">AJA010-31</strain>
    </source>
</reference>
<evidence type="ECO:0000313" key="5">
    <source>
        <dbReference type="Proteomes" id="UP001530400"/>
    </source>
</evidence>
<dbReference type="Gene3D" id="3.30.40.10">
    <property type="entry name" value="Zinc/RING finger domain, C3HC4 (zinc finger)"/>
    <property type="match status" value="1"/>
</dbReference>
<feature type="compositionally biased region" description="Basic and acidic residues" evidence="1">
    <location>
        <begin position="171"/>
        <end position="181"/>
    </location>
</feature>
<evidence type="ECO:0000313" key="4">
    <source>
        <dbReference type="EMBL" id="KAL3774682.1"/>
    </source>
</evidence>
<dbReference type="InterPro" id="IPR013083">
    <property type="entry name" value="Znf_RING/FYVE/PHD"/>
</dbReference>
<feature type="compositionally biased region" description="Basic and acidic residues" evidence="1">
    <location>
        <begin position="228"/>
        <end position="239"/>
    </location>
</feature>
<evidence type="ECO:0008006" key="6">
    <source>
        <dbReference type="Google" id="ProtNLM"/>
    </source>
</evidence>
<dbReference type="Pfam" id="PF00226">
    <property type="entry name" value="DnaJ"/>
    <property type="match status" value="1"/>
</dbReference>
<dbReference type="InterPro" id="IPR036869">
    <property type="entry name" value="J_dom_sf"/>
</dbReference>
<dbReference type="SUPFAM" id="SSF46565">
    <property type="entry name" value="Chaperone J-domain"/>
    <property type="match status" value="1"/>
</dbReference>
<dbReference type="CDD" id="cd16655">
    <property type="entry name" value="RING-Ubox_WDSUB1-like"/>
    <property type="match status" value="1"/>
</dbReference>
<dbReference type="InterPro" id="IPR001623">
    <property type="entry name" value="DnaJ_domain"/>
</dbReference>
<evidence type="ECO:0000259" key="3">
    <source>
        <dbReference type="PROSITE" id="PS51698"/>
    </source>
</evidence>
<dbReference type="SUPFAM" id="SSF57850">
    <property type="entry name" value="RING/U-box"/>
    <property type="match status" value="1"/>
</dbReference>
<feature type="compositionally biased region" description="Low complexity" evidence="1">
    <location>
        <begin position="264"/>
        <end position="277"/>
    </location>
</feature>
<accession>A0ABD3NI59</accession>
<feature type="region of interest" description="Disordered" evidence="1">
    <location>
        <begin position="98"/>
        <end position="207"/>
    </location>
</feature>
<sequence>MTFLSKSGEPLQNPYEILGLERGAGDDDVNKAFRKLMLKLHPDKQPAGQSEEEAAEVAATFHNVMSAKSFLLDADHMTAKRSYDSKLASLDRQKHKFVIPPFDKKCAQTSGRDSSNKPKRRGLDCTNDRGPNLFKKTGKNRRASLDDCSTASQSSSGDDVPRRNKSNSPSRRSEKLNSDKKSRSHVQTESTKPSRHQRNGSNIPKTCKKASSFSESCCAFFTHKGPKKVDVKRDKKSGDINRPSRATISEKPPSPSQHAKSRMSIPSAPSQSASPGAHLEAKQRITNSIDTILFKFKCPLTKEIINDPMTDFEGNSYERDAILKYLGTHSNSPVTGAPLYACHLTANATLKEKIRCTMELKKTLDTLAQKKELKRVTKQHTPQHTAPTKSLRESINSFITELNSGTPVISLPNLDDKGISSFSYLGIKFKLEVSEVNSFSSFSVQTLFDHDKKAASISARLVDWNKAFQEVGLGGKLIFKKVGGTFTFSLNKSMKPEEFKSRTFRYSVEYFLEFALKLHNIINVNDLKTVGKVRLSA</sequence>
<keyword evidence="5" id="KW-1185">Reference proteome</keyword>
<proteinExistence type="predicted"/>
<feature type="domain" description="U-box" evidence="3">
    <location>
        <begin position="291"/>
        <end position="364"/>
    </location>
</feature>
<evidence type="ECO:0000256" key="1">
    <source>
        <dbReference type="SAM" id="MobiDB-lite"/>
    </source>
</evidence>
<dbReference type="SMART" id="SM00271">
    <property type="entry name" value="DnaJ"/>
    <property type="match status" value="1"/>
</dbReference>
<dbReference type="PROSITE" id="PS51698">
    <property type="entry name" value="U_BOX"/>
    <property type="match status" value="1"/>
</dbReference>
<name>A0ABD3NI59_9STRA</name>
<evidence type="ECO:0000259" key="2">
    <source>
        <dbReference type="PROSITE" id="PS50076"/>
    </source>
</evidence>
<dbReference type="PROSITE" id="PS50076">
    <property type="entry name" value="DNAJ_2"/>
    <property type="match status" value="1"/>
</dbReference>
<dbReference type="SMART" id="SM00504">
    <property type="entry name" value="Ubox"/>
    <property type="match status" value="1"/>
</dbReference>
<feature type="domain" description="J" evidence="2">
    <location>
        <begin position="13"/>
        <end position="87"/>
    </location>
</feature>
<dbReference type="PANTHER" id="PTHR46573:SF1">
    <property type="entry name" value="WD REPEAT, SAM AND U-BOX DOMAIN-CONTAINING PROTEIN 1"/>
    <property type="match status" value="1"/>
</dbReference>
<protein>
    <recommendedName>
        <fullName evidence="6">J domain-containing protein</fullName>
    </recommendedName>
</protein>
<dbReference type="InterPro" id="IPR052085">
    <property type="entry name" value="WD-SAM-U-box"/>
</dbReference>
<dbReference type="InterPro" id="IPR003613">
    <property type="entry name" value="Ubox_domain"/>
</dbReference>
<feature type="region of interest" description="Disordered" evidence="1">
    <location>
        <begin position="228"/>
        <end position="280"/>
    </location>
</feature>
<dbReference type="PANTHER" id="PTHR46573">
    <property type="entry name" value="WD REPEAT, SAM AND U-BOX DOMAIN-CONTAINING PROTEIN 1"/>
    <property type="match status" value="1"/>
</dbReference>
<dbReference type="Pfam" id="PF04564">
    <property type="entry name" value="U-box"/>
    <property type="match status" value="1"/>
</dbReference>
<dbReference type="AlphaFoldDB" id="A0ABD3NI59"/>
<dbReference type="EMBL" id="JALLPJ020001182">
    <property type="protein sequence ID" value="KAL3774682.1"/>
    <property type="molecule type" value="Genomic_DNA"/>
</dbReference>
<dbReference type="Gene3D" id="1.10.287.110">
    <property type="entry name" value="DnaJ domain"/>
    <property type="match status" value="1"/>
</dbReference>
<organism evidence="4 5">
    <name type="scientific">Cyclotella atomus</name>
    <dbReference type="NCBI Taxonomy" id="382360"/>
    <lineage>
        <taxon>Eukaryota</taxon>
        <taxon>Sar</taxon>
        <taxon>Stramenopiles</taxon>
        <taxon>Ochrophyta</taxon>
        <taxon>Bacillariophyta</taxon>
        <taxon>Coscinodiscophyceae</taxon>
        <taxon>Thalassiosirophycidae</taxon>
        <taxon>Stephanodiscales</taxon>
        <taxon>Stephanodiscaceae</taxon>
        <taxon>Cyclotella</taxon>
    </lineage>
</organism>
<dbReference type="PRINTS" id="PR00625">
    <property type="entry name" value="JDOMAIN"/>
</dbReference>
<dbReference type="Proteomes" id="UP001530400">
    <property type="component" value="Unassembled WGS sequence"/>
</dbReference>
<gene>
    <name evidence="4" type="ORF">ACHAWO_002545</name>
</gene>
<feature type="compositionally biased region" description="Polar residues" evidence="1">
    <location>
        <begin position="147"/>
        <end position="157"/>
    </location>
</feature>
<comment type="caution">
    <text evidence="4">The sequence shown here is derived from an EMBL/GenBank/DDBJ whole genome shotgun (WGS) entry which is preliminary data.</text>
</comment>
<dbReference type="CDD" id="cd06257">
    <property type="entry name" value="DnaJ"/>
    <property type="match status" value="1"/>
</dbReference>